<evidence type="ECO:0000313" key="2">
    <source>
        <dbReference type="EMBL" id="GAA2089915.1"/>
    </source>
</evidence>
<feature type="region of interest" description="Disordered" evidence="1">
    <location>
        <begin position="1"/>
        <end position="65"/>
    </location>
</feature>
<evidence type="ECO:0000256" key="1">
    <source>
        <dbReference type="SAM" id="MobiDB-lite"/>
    </source>
</evidence>
<sequence length="65" mass="6729">MTGTPRAADTPPNAGTEGPPETQAPAEQGQAETPGTTQSAHEHDDALADEWGEESFPSSDPPGHY</sequence>
<protein>
    <submittedName>
        <fullName evidence="2">Uncharacterized protein</fullName>
    </submittedName>
</protein>
<proteinExistence type="predicted"/>
<feature type="compositionally biased region" description="Polar residues" evidence="1">
    <location>
        <begin position="30"/>
        <end position="39"/>
    </location>
</feature>
<accession>A0ABP5I056</accession>
<gene>
    <name evidence="2" type="ORF">GCM10009823_06000</name>
</gene>
<name>A0ABP5I056_9MICO</name>
<dbReference type="RefSeq" id="WP_344334984.1">
    <property type="nucleotide sequence ID" value="NZ_BAAAPZ010000002.1"/>
</dbReference>
<keyword evidence="3" id="KW-1185">Reference proteome</keyword>
<organism evidence="2 3">
    <name type="scientific">Brevibacterium salitolerans</name>
    <dbReference type="NCBI Taxonomy" id="1403566"/>
    <lineage>
        <taxon>Bacteria</taxon>
        <taxon>Bacillati</taxon>
        <taxon>Actinomycetota</taxon>
        <taxon>Actinomycetes</taxon>
        <taxon>Micrococcales</taxon>
        <taxon>Brevibacteriaceae</taxon>
        <taxon>Brevibacterium</taxon>
    </lineage>
</organism>
<dbReference type="Proteomes" id="UP001500984">
    <property type="component" value="Unassembled WGS sequence"/>
</dbReference>
<dbReference type="EMBL" id="BAAAPZ010000002">
    <property type="protein sequence ID" value="GAA2089915.1"/>
    <property type="molecule type" value="Genomic_DNA"/>
</dbReference>
<comment type="caution">
    <text evidence="2">The sequence shown here is derived from an EMBL/GenBank/DDBJ whole genome shotgun (WGS) entry which is preliminary data.</text>
</comment>
<reference evidence="3" key="1">
    <citation type="journal article" date="2019" name="Int. J. Syst. Evol. Microbiol.">
        <title>The Global Catalogue of Microorganisms (GCM) 10K type strain sequencing project: providing services to taxonomists for standard genome sequencing and annotation.</title>
        <authorList>
            <consortium name="The Broad Institute Genomics Platform"/>
            <consortium name="The Broad Institute Genome Sequencing Center for Infectious Disease"/>
            <person name="Wu L."/>
            <person name="Ma J."/>
        </authorList>
    </citation>
    <scope>NUCLEOTIDE SEQUENCE [LARGE SCALE GENOMIC DNA]</scope>
    <source>
        <strain evidence="3">JCM 15900</strain>
    </source>
</reference>
<evidence type="ECO:0000313" key="3">
    <source>
        <dbReference type="Proteomes" id="UP001500984"/>
    </source>
</evidence>